<dbReference type="EMBL" id="JAOPJF010000009">
    <property type="protein sequence ID" value="KAK1148200.1"/>
    <property type="molecule type" value="Genomic_DNA"/>
</dbReference>
<name>A0ACC3BCK9_9EURO</name>
<accession>A0ACC3BCK9</accession>
<protein>
    <submittedName>
        <fullName evidence="1">Uncharacterized protein</fullName>
    </submittedName>
</protein>
<comment type="caution">
    <text evidence="1">The sequence shown here is derived from an EMBL/GenBank/DDBJ whole genome shotgun (WGS) entry which is preliminary data.</text>
</comment>
<reference evidence="1 2" key="1">
    <citation type="journal article" date="2023" name="ACS Omega">
        <title>Identification of the Neoaspergillic Acid Biosynthesis Gene Cluster by Establishing an In Vitro CRISPR-Ribonucleoprotein Genetic System in Aspergillus melleus.</title>
        <authorList>
            <person name="Yuan B."/>
            <person name="Grau M.F."/>
            <person name="Murata R.M."/>
            <person name="Torok T."/>
            <person name="Venkateswaran K."/>
            <person name="Stajich J.E."/>
            <person name="Wang C.C.C."/>
        </authorList>
    </citation>
    <scope>NUCLEOTIDE SEQUENCE [LARGE SCALE GENOMIC DNA]</scope>
    <source>
        <strain evidence="1 2">IMV 1140</strain>
    </source>
</reference>
<proteinExistence type="predicted"/>
<sequence>MSDAKRRLAPAPTGANAGPDSQQRRKNVGTACLACKARKLKCTSNSPCANCAKNGLECTLNQAADKRRRGHMKRRIDLLEDREDLLIGLVGVIRESGNRRTIPLLNLIRSKASLSDLRHYIDHELPRADLARTPELVEVCNEVQRLQQNEARSVRRILDAKRLSDIPRFRVPASPWTTVTEDDDFVSHLAYSDYPEACAKAEDPTTRGSHFYDEAKRLLEKEEGRITLPTVQGLGVLWSCASMTGRDRQGWIYRSQLAYSVQELSHTYSVLAPKADEDTLRMARVISNTHWGLFNIATVHALLEKKMPPIKPPKRVSLPPVSHDSDQDDWQPYPTFAEGIQSHTDCLFNALCQLNLIAYDVCALSFRGDPDWSPVERDRHIEDAHTRLRQWSDRLPDCLKGSQIEAPHSLSLHMYYHAIIMILCGLSNTLPSSSPHPHPHLHPHPHPHPQYHNNHQEHSLNNSRLSSARTISQLLRIHRTSWGVDRMPVQNIHFIATALFALLDDLSDPANRDAFVDISITAKAFSRRWGSSKAMLRVKDPDSDMDRYLETVKRFGRPS</sequence>
<evidence type="ECO:0000313" key="1">
    <source>
        <dbReference type="EMBL" id="KAK1148200.1"/>
    </source>
</evidence>
<evidence type="ECO:0000313" key="2">
    <source>
        <dbReference type="Proteomes" id="UP001177260"/>
    </source>
</evidence>
<organism evidence="1 2">
    <name type="scientific">Aspergillus melleus</name>
    <dbReference type="NCBI Taxonomy" id="138277"/>
    <lineage>
        <taxon>Eukaryota</taxon>
        <taxon>Fungi</taxon>
        <taxon>Dikarya</taxon>
        <taxon>Ascomycota</taxon>
        <taxon>Pezizomycotina</taxon>
        <taxon>Eurotiomycetes</taxon>
        <taxon>Eurotiomycetidae</taxon>
        <taxon>Eurotiales</taxon>
        <taxon>Aspergillaceae</taxon>
        <taxon>Aspergillus</taxon>
        <taxon>Aspergillus subgen. Circumdati</taxon>
    </lineage>
</organism>
<gene>
    <name evidence="1" type="ORF">N8T08_010846</name>
</gene>
<keyword evidence="2" id="KW-1185">Reference proteome</keyword>
<dbReference type="Proteomes" id="UP001177260">
    <property type="component" value="Unassembled WGS sequence"/>
</dbReference>